<organism evidence="2 3">
    <name type="scientific">Lithospermum erythrorhizon</name>
    <name type="common">Purple gromwell</name>
    <name type="synonym">Lithospermum officinale var. erythrorhizon</name>
    <dbReference type="NCBI Taxonomy" id="34254"/>
    <lineage>
        <taxon>Eukaryota</taxon>
        <taxon>Viridiplantae</taxon>
        <taxon>Streptophyta</taxon>
        <taxon>Embryophyta</taxon>
        <taxon>Tracheophyta</taxon>
        <taxon>Spermatophyta</taxon>
        <taxon>Magnoliopsida</taxon>
        <taxon>eudicotyledons</taxon>
        <taxon>Gunneridae</taxon>
        <taxon>Pentapetalae</taxon>
        <taxon>asterids</taxon>
        <taxon>lamiids</taxon>
        <taxon>Boraginales</taxon>
        <taxon>Boraginaceae</taxon>
        <taxon>Boraginoideae</taxon>
        <taxon>Lithospermeae</taxon>
        <taxon>Lithospermum</taxon>
    </lineage>
</organism>
<feature type="region of interest" description="Disordered" evidence="1">
    <location>
        <begin position="1"/>
        <end position="33"/>
    </location>
</feature>
<evidence type="ECO:0000313" key="2">
    <source>
        <dbReference type="EMBL" id="GAA0138329.1"/>
    </source>
</evidence>
<dbReference type="GO" id="GO:0005886">
    <property type="term" value="C:plasma membrane"/>
    <property type="evidence" value="ECO:0007669"/>
    <property type="project" value="TreeGrafter"/>
</dbReference>
<keyword evidence="3" id="KW-1185">Reference proteome</keyword>
<evidence type="ECO:0000313" key="3">
    <source>
        <dbReference type="Proteomes" id="UP001454036"/>
    </source>
</evidence>
<dbReference type="PANTHER" id="PTHR31659">
    <property type="entry name" value="PROTEIN: UPF0503-LIKE PROTEIN, PUTATIVE (DUF740)-RELATED"/>
    <property type="match status" value="1"/>
</dbReference>
<dbReference type="AlphaFoldDB" id="A0AAV3NG62"/>
<feature type="compositionally biased region" description="Acidic residues" evidence="1">
    <location>
        <begin position="317"/>
        <end position="338"/>
    </location>
</feature>
<accession>A0AAV3NG62</accession>
<dbReference type="Pfam" id="PF05340">
    <property type="entry name" value="DUF740"/>
    <property type="match status" value="2"/>
</dbReference>
<dbReference type="PANTHER" id="PTHR31659:SF9">
    <property type="entry name" value="PROTEIN: UPF0503-LIKE PROTEIN, PUTATIVE (DUF740)-RELATED"/>
    <property type="match status" value="1"/>
</dbReference>
<evidence type="ECO:0000256" key="1">
    <source>
        <dbReference type="SAM" id="MobiDB-lite"/>
    </source>
</evidence>
<dbReference type="InterPro" id="IPR008004">
    <property type="entry name" value="OCTOPUS-like"/>
</dbReference>
<feature type="region of interest" description="Disordered" evidence="1">
    <location>
        <begin position="536"/>
        <end position="555"/>
    </location>
</feature>
<comment type="caution">
    <text evidence="2">The sequence shown here is derived from an EMBL/GenBank/DDBJ whole genome shotgun (WGS) entry which is preliminary data.</text>
</comment>
<feature type="compositionally biased region" description="Low complexity" evidence="1">
    <location>
        <begin position="1"/>
        <end position="16"/>
    </location>
</feature>
<name>A0AAV3NG62_LITER</name>
<proteinExistence type="predicted"/>
<reference evidence="2 3" key="1">
    <citation type="submission" date="2024-01" db="EMBL/GenBank/DDBJ databases">
        <title>The complete chloroplast genome sequence of Lithospermum erythrorhizon: insights into the phylogenetic relationship among Boraginaceae species and the maternal lineages of purple gromwells.</title>
        <authorList>
            <person name="Okada T."/>
            <person name="Watanabe K."/>
        </authorList>
    </citation>
    <scope>NUCLEOTIDE SEQUENCE [LARGE SCALE GENOMIC DNA]</scope>
</reference>
<dbReference type="Proteomes" id="UP001454036">
    <property type="component" value="Unassembled WGS sequence"/>
</dbReference>
<gene>
    <name evidence="2" type="ORF">LIER_00093</name>
</gene>
<dbReference type="EMBL" id="BAABME010000006">
    <property type="protein sequence ID" value="GAA0138329.1"/>
    <property type="molecule type" value="Genomic_DNA"/>
</dbReference>
<feature type="region of interest" description="Disordered" evidence="1">
    <location>
        <begin position="727"/>
        <end position="747"/>
    </location>
</feature>
<feature type="region of interest" description="Disordered" evidence="1">
    <location>
        <begin position="418"/>
        <end position="440"/>
    </location>
</feature>
<feature type="region of interest" description="Disordered" evidence="1">
    <location>
        <begin position="310"/>
        <end position="338"/>
    </location>
</feature>
<protein>
    <submittedName>
        <fullName evidence="2">Uncharacterized protein</fullName>
    </submittedName>
</protein>
<sequence length="807" mass="86296">MSHPNPTSTTTTTDPAAAPPPQPPHPHRSSCTRHPDEHFTGFCPSCLFERLITLDQSSTTTTTATSRRNSTSTTTSAAAAIKALFTKPTTSTNNINNAYNINNANNGNKELKNGGLLRRSKSFSAAKNEALGVNIEPQRRSCDVRNTLSSLFSMENGELKMGGGSYGGVGCSSGGGVGKDCGFLGKGKCPHLGSGEFCIAGGSGGGFGSSGGGGLVNNGGGGGFVSSSGAGGFVNSGGFVSNSGGVGGDFVSNSGGGFVNSSGGGGFVSTSGDGGFGSSGGGFVNNGGFGFVNNGGGGFVSSSGGGGFMNRPVLESKEEEEEEDEEGGGGEIESEEEYEECEKVGIFNELEQPRVSCCEIEKEEVMNESSTMKPIKDYLDLDSQTTKTSSSGMKEIAGSFWSAASVFSKKWQNWRRKQKLKKQNNGGTSGTLPVEKPLSRQFRETQSEVADYGYGRRSCDIDPRFSLDAGRISFDDPRYSFEEPRASWDGYVMGRSFPKMHPMVSLVEDAPVVHVPRTDAHIPVEEVVGMVNRVNEDESVPGGTTQTRDYYADSSSRRRKSLDRCSLDRCSSTRKIAASVVAELDEMKAASNAKVSPAAAACYQGAKVLVGERISRDSNSNSLRDDCSETFELGSLRDNASVIGNGEHKGTKKSRKWSWKLWGLMQRRNGRNKDEDDERYSGRVNGVSRSLSESWQEFRRDMNGEPRGGGLNRNVFRSNSSVSWRNSANIGSSSGNVKKSACEMNGQKKRDEIVLERNRSARFSPNHIDNGLLRFYLTPMRSSRRGVPGKNGLNGSHSIARSVLRLY</sequence>